<dbReference type="InterPro" id="IPR027477">
    <property type="entry name" value="Succ_DH/fumarate_Rdtase_cat_sf"/>
</dbReference>
<evidence type="ECO:0000259" key="15">
    <source>
        <dbReference type="Pfam" id="PF02910"/>
    </source>
</evidence>
<evidence type="ECO:0000256" key="3">
    <source>
        <dbReference type="ARBA" id="ARBA00008562"/>
    </source>
</evidence>
<dbReference type="FunFam" id="3.90.700.10:FF:000002">
    <property type="entry name" value="L-aspartate oxidase"/>
    <property type="match status" value="1"/>
</dbReference>
<evidence type="ECO:0000256" key="2">
    <source>
        <dbReference type="ARBA" id="ARBA00004950"/>
    </source>
</evidence>
<evidence type="ECO:0000313" key="16">
    <source>
        <dbReference type="EMBL" id="AEG45349.1"/>
    </source>
</evidence>
<keyword evidence="8 13" id="KW-0274">FAD</keyword>
<comment type="pathway">
    <text evidence="2 13">Cofactor biosynthesis; NAD(+) biosynthesis; iminoaspartate from L-aspartate (oxidase route): step 1/1.</text>
</comment>
<dbReference type="STRING" id="743718.Isova_2646"/>
<dbReference type="InterPro" id="IPR003953">
    <property type="entry name" value="FAD-dep_OxRdtase_2_FAD-bd"/>
</dbReference>
<dbReference type="Gene3D" id="3.50.50.60">
    <property type="entry name" value="FAD/NAD(P)-binding domain"/>
    <property type="match status" value="1"/>
</dbReference>
<evidence type="ECO:0000259" key="14">
    <source>
        <dbReference type="Pfam" id="PF00890"/>
    </source>
</evidence>
<dbReference type="InterPro" id="IPR037099">
    <property type="entry name" value="Fum_R/Succ_DH_flav-like_C_sf"/>
</dbReference>
<gene>
    <name evidence="16" type="ordered locus">Isova_2646</name>
</gene>
<name>F6FTX8_ISOV2</name>
<dbReference type="KEGG" id="iva:Isova_2646"/>
<comment type="similarity">
    <text evidence="3 13">Belongs to the FAD-dependent oxidoreductase 2 family. NadB subfamily.</text>
</comment>
<dbReference type="GO" id="GO:0008734">
    <property type="term" value="F:L-aspartate oxidase activity"/>
    <property type="evidence" value="ECO:0007669"/>
    <property type="project" value="UniProtKB-UniRule"/>
</dbReference>
<sequence length="564" mass="58340">MTPPRLARALAAPEPGWTTSADAVVVGSGIAGLTAALELRTRVPHVLLVTKGRLSSGSTVWAQGGIAAALHPDDTPEAHLHDTLVAGGGLSDPEAVEVLVTEGPDRVHELVARGTTFDLGPDGGIALTREGGHRADRIAHAGGDATGAEISRALVAQIEAVRHDPGIEVVENALVLDVLTGAPDADGRRPAAGVTLHVRGEGSRDGVGAVLAPVVVLATGGVGQVFRSSTNPPGATGDGIAAALRAGAVVGDLEFVQFHPTVLWLGAGARGQVPLISEAVRGEGALLLDVDGHRFMPDVHELAELAPRDVVAHAIVRRTAATSADHVLLDARHLGADFLRRRFPSITERLAAHGIDWTEEPVPVAPAQHYHSGGVVTDLRGRSSVPGLYAVGEVACTGVHGANRLASNSLLEGLVFAHRAAHDVAARYDAGELRSAPEPEARPGGSALVAAAARSRVQRATSDGAGPIRSDGSLRAAAGRLAEVRTDAHLAADVVADPQAAEWETTNVHQVATALVRAAWLRTETRGGHFRTDFPAPDPAWERRVELALDDDGTLAEVAPRAAR</sequence>
<evidence type="ECO:0000256" key="7">
    <source>
        <dbReference type="ARBA" id="ARBA00022642"/>
    </source>
</evidence>
<dbReference type="RefSeq" id="WP_013839740.1">
    <property type="nucleotide sequence ID" value="NC_015588.1"/>
</dbReference>
<evidence type="ECO:0000256" key="12">
    <source>
        <dbReference type="NCBIfam" id="TIGR00551"/>
    </source>
</evidence>
<keyword evidence="6 13" id="KW-0285">Flavoprotein</keyword>
<evidence type="ECO:0000313" key="17">
    <source>
        <dbReference type="Proteomes" id="UP000009236"/>
    </source>
</evidence>
<reference evidence="16 17" key="1">
    <citation type="submission" date="2011-05" db="EMBL/GenBank/DDBJ databases">
        <title>Complete sequence of Isoptericola variabilis 225.</title>
        <authorList>
            <consortium name="US DOE Joint Genome Institute"/>
            <person name="Lucas S."/>
            <person name="Han J."/>
            <person name="Lapidus A."/>
            <person name="Cheng J.-F."/>
            <person name="Goodwin L."/>
            <person name="Pitluck S."/>
            <person name="Peters L."/>
            <person name="Mikhailova N."/>
            <person name="Zeytun A."/>
            <person name="Han C."/>
            <person name="Tapia R."/>
            <person name="Land M."/>
            <person name="Hauser L."/>
            <person name="Kyrpides N."/>
            <person name="Ivanova N."/>
            <person name="Pagani I."/>
            <person name="Siebers A."/>
            <person name="Allgaier M."/>
            <person name="Thelen M."/>
            <person name="Hugenholtz P."/>
            <person name="Gladden J."/>
            <person name="Woyke T."/>
        </authorList>
    </citation>
    <scope>NUCLEOTIDE SEQUENCE [LARGE SCALE GENOMIC DNA]</scope>
    <source>
        <strain evidence="17">225</strain>
    </source>
</reference>
<evidence type="ECO:0000256" key="5">
    <source>
        <dbReference type="ARBA" id="ARBA00021901"/>
    </source>
</evidence>
<keyword evidence="9 13" id="KW-0560">Oxidoreductase</keyword>
<organism evidence="17">
    <name type="scientific">Isoptericola variabilis (strain 225)</name>
    <dbReference type="NCBI Taxonomy" id="743718"/>
    <lineage>
        <taxon>Bacteria</taxon>
        <taxon>Bacillati</taxon>
        <taxon>Actinomycetota</taxon>
        <taxon>Actinomycetes</taxon>
        <taxon>Micrococcales</taxon>
        <taxon>Promicromonosporaceae</taxon>
        <taxon>Isoptericola</taxon>
    </lineage>
</organism>
<dbReference type="Proteomes" id="UP000009236">
    <property type="component" value="Chromosome"/>
</dbReference>
<dbReference type="Gene3D" id="1.20.58.100">
    <property type="entry name" value="Fumarate reductase/succinate dehydrogenase flavoprotein-like, C-terminal domain"/>
    <property type="match status" value="1"/>
</dbReference>
<feature type="domain" description="Fumarate reductase/succinate dehydrogenase flavoprotein-like C-terminal" evidence="15">
    <location>
        <begin position="454"/>
        <end position="539"/>
    </location>
</feature>
<evidence type="ECO:0000256" key="11">
    <source>
        <dbReference type="ARBA" id="ARBA00048305"/>
    </source>
</evidence>
<evidence type="ECO:0000256" key="9">
    <source>
        <dbReference type="ARBA" id="ARBA00023002"/>
    </source>
</evidence>
<dbReference type="GO" id="GO:0005737">
    <property type="term" value="C:cytoplasm"/>
    <property type="evidence" value="ECO:0007669"/>
    <property type="project" value="UniProtKB-SubCell"/>
</dbReference>
<evidence type="ECO:0000256" key="10">
    <source>
        <dbReference type="ARBA" id="ARBA00029426"/>
    </source>
</evidence>
<dbReference type="InterPro" id="IPR005288">
    <property type="entry name" value="NadB"/>
</dbReference>
<dbReference type="AlphaFoldDB" id="F6FTX8"/>
<evidence type="ECO:0000256" key="4">
    <source>
        <dbReference type="ARBA" id="ARBA00012173"/>
    </source>
</evidence>
<dbReference type="EC" id="1.4.3.16" evidence="4 12"/>
<dbReference type="Pfam" id="PF00890">
    <property type="entry name" value="FAD_binding_2"/>
    <property type="match status" value="1"/>
</dbReference>
<dbReference type="PANTHER" id="PTHR42716:SF2">
    <property type="entry name" value="L-ASPARTATE OXIDASE, CHLOROPLASTIC"/>
    <property type="match status" value="1"/>
</dbReference>
<dbReference type="SUPFAM" id="SSF56425">
    <property type="entry name" value="Succinate dehydrogenase/fumarate reductase flavoprotein, catalytic domain"/>
    <property type="match status" value="1"/>
</dbReference>
<dbReference type="Gene3D" id="3.90.700.10">
    <property type="entry name" value="Succinate dehydrogenase/fumarate reductase flavoprotein, catalytic domain"/>
    <property type="match status" value="1"/>
</dbReference>
<dbReference type="Pfam" id="PF02910">
    <property type="entry name" value="Succ_DH_flav_C"/>
    <property type="match status" value="1"/>
</dbReference>
<dbReference type="SUPFAM" id="SSF46977">
    <property type="entry name" value="Succinate dehydrogenase/fumarate reductase flavoprotein C-terminal domain"/>
    <property type="match status" value="1"/>
</dbReference>
<dbReference type="InterPro" id="IPR015939">
    <property type="entry name" value="Fum_Rdtase/Succ_DH_flav-like_C"/>
</dbReference>
<dbReference type="GO" id="GO:0033765">
    <property type="term" value="F:steroid dehydrogenase activity, acting on the CH-CH group of donors"/>
    <property type="evidence" value="ECO:0007669"/>
    <property type="project" value="UniProtKB-ARBA"/>
</dbReference>
<dbReference type="EMBL" id="CP002810">
    <property type="protein sequence ID" value="AEG45349.1"/>
    <property type="molecule type" value="Genomic_DNA"/>
</dbReference>
<dbReference type="SUPFAM" id="SSF51905">
    <property type="entry name" value="FAD/NAD(P)-binding domain"/>
    <property type="match status" value="1"/>
</dbReference>
<comment type="catalytic activity">
    <reaction evidence="11">
        <text>L-aspartate + O2 = iminosuccinate + H2O2</text>
        <dbReference type="Rhea" id="RHEA:25876"/>
        <dbReference type="ChEBI" id="CHEBI:15379"/>
        <dbReference type="ChEBI" id="CHEBI:16240"/>
        <dbReference type="ChEBI" id="CHEBI:29991"/>
        <dbReference type="ChEBI" id="CHEBI:77875"/>
        <dbReference type="EC" id="1.4.3.16"/>
    </reaction>
    <physiologicalReaction direction="left-to-right" evidence="11">
        <dbReference type="Rhea" id="RHEA:25877"/>
    </physiologicalReaction>
</comment>
<dbReference type="GO" id="GO:0034628">
    <property type="term" value="P:'de novo' NAD+ biosynthetic process from L-aspartate"/>
    <property type="evidence" value="ECO:0007669"/>
    <property type="project" value="TreeGrafter"/>
</dbReference>
<dbReference type="NCBIfam" id="NF005867">
    <property type="entry name" value="PRK07804.1"/>
    <property type="match status" value="1"/>
</dbReference>
<protein>
    <recommendedName>
        <fullName evidence="5 12">L-aspartate oxidase</fullName>
        <ecNumber evidence="4 12">1.4.3.16</ecNumber>
    </recommendedName>
</protein>
<dbReference type="eggNOG" id="COG0029">
    <property type="taxonomic scope" value="Bacteria"/>
</dbReference>
<feature type="domain" description="FAD-dependent oxidoreductase 2 FAD-binding" evidence="14">
    <location>
        <begin position="22"/>
        <end position="410"/>
    </location>
</feature>
<comment type="function">
    <text evidence="10">Catalyzes the oxidation of L-aspartate to iminoaspartate, the first step in the de novo biosynthesis of NAD(+).</text>
</comment>
<evidence type="ECO:0000256" key="1">
    <source>
        <dbReference type="ARBA" id="ARBA00001974"/>
    </source>
</evidence>
<dbReference type="PANTHER" id="PTHR42716">
    <property type="entry name" value="L-ASPARTATE OXIDASE"/>
    <property type="match status" value="1"/>
</dbReference>
<evidence type="ECO:0000256" key="6">
    <source>
        <dbReference type="ARBA" id="ARBA00022630"/>
    </source>
</evidence>
<dbReference type="HOGENOM" id="CLU_014312_3_2_11"/>
<evidence type="ECO:0000256" key="13">
    <source>
        <dbReference type="RuleBase" id="RU362049"/>
    </source>
</evidence>
<dbReference type="UniPathway" id="UPA00253">
    <property type="reaction ID" value="UER00326"/>
</dbReference>
<keyword evidence="17" id="KW-1185">Reference proteome</keyword>
<evidence type="ECO:0000256" key="8">
    <source>
        <dbReference type="ARBA" id="ARBA00022827"/>
    </source>
</evidence>
<dbReference type="PRINTS" id="PR00368">
    <property type="entry name" value="FADPNR"/>
</dbReference>
<accession>F6FTX8</accession>
<comment type="cofactor">
    <cofactor evidence="1 13">
        <name>FAD</name>
        <dbReference type="ChEBI" id="CHEBI:57692"/>
    </cofactor>
</comment>
<comment type="subcellular location">
    <subcellularLocation>
        <location evidence="13">Cytoplasm</location>
    </subcellularLocation>
</comment>
<dbReference type="NCBIfam" id="TIGR00551">
    <property type="entry name" value="nadB"/>
    <property type="match status" value="1"/>
</dbReference>
<keyword evidence="7 13" id="KW-0662">Pyridine nucleotide biosynthesis</keyword>
<proteinExistence type="inferred from homology"/>
<dbReference type="InterPro" id="IPR036188">
    <property type="entry name" value="FAD/NAD-bd_sf"/>
</dbReference>